<keyword evidence="13" id="KW-1185">Reference proteome</keyword>
<dbReference type="PROSITE" id="PS50893">
    <property type="entry name" value="ABC_TRANSPORTER_2"/>
    <property type="match status" value="1"/>
</dbReference>
<evidence type="ECO:0000256" key="4">
    <source>
        <dbReference type="ARBA" id="ARBA00022833"/>
    </source>
</evidence>
<feature type="compositionally biased region" description="Basic and acidic residues" evidence="10">
    <location>
        <begin position="231"/>
        <end position="240"/>
    </location>
</feature>
<evidence type="ECO:0000256" key="8">
    <source>
        <dbReference type="ARBA" id="ARBA00023065"/>
    </source>
</evidence>
<dbReference type="PANTHER" id="PTHR42734">
    <property type="entry name" value="METAL TRANSPORT SYSTEM ATP-BINDING PROTEIN TM_0124-RELATED"/>
    <property type="match status" value="1"/>
</dbReference>
<protein>
    <submittedName>
        <fullName evidence="12">Zinc transport system ATP-binding protein</fullName>
    </submittedName>
</protein>
<accession>A0A1G5PIU5</accession>
<dbReference type="RefSeq" id="WP_090214588.1">
    <property type="nucleotide sequence ID" value="NZ_CANMPF010000002.1"/>
</dbReference>
<keyword evidence="2" id="KW-1003">Cell membrane</keyword>
<keyword evidence="3" id="KW-0547">Nucleotide-binding</keyword>
<dbReference type="STRING" id="1156985.SAMN04488118_10174"/>
<dbReference type="Proteomes" id="UP000198767">
    <property type="component" value="Unassembled WGS sequence"/>
</dbReference>
<dbReference type="SUPFAM" id="SSF52540">
    <property type="entry name" value="P-loop containing nucleoside triphosphate hydrolases"/>
    <property type="match status" value="1"/>
</dbReference>
<dbReference type="GO" id="GO:0006829">
    <property type="term" value="P:zinc ion transport"/>
    <property type="evidence" value="ECO:0007669"/>
    <property type="project" value="UniProtKB-KW"/>
</dbReference>
<dbReference type="GO" id="GO:0005524">
    <property type="term" value="F:ATP binding"/>
    <property type="evidence" value="ECO:0007669"/>
    <property type="project" value="UniProtKB-KW"/>
</dbReference>
<evidence type="ECO:0000313" key="13">
    <source>
        <dbReference type="Proteomes" id="UP000198767"/>
    </source>
</evidence>
<evidence type="ECO:0000259" key="11">
    <source>
        <dbReference type="PROSITE" id="PS50893"/>
    </source>
</evidence>
<dbReference type="InterPro" id="IPR003439">
    <property type="entry name" value="ABC_transporter-like_ATP-bd"/>
</dbReference>
<keyword evidence="1" id="KW-0813">Transport</keyword>
<dbReference type="InterPro" id="IPR050153">
    <property type="entry name" value="Metal_Ion_Import_ABC"/>
</dbReference>
<keyword evidence="9" id="KW-0472">Membrane</keyword>
<dbReference type="SMART" id="SM00382">
    <property type="entry name" value="AAA"/>
    <property type="match status" value="1"/>
</dbReference>
<evidence type="ECO:0000256" key="10">
    <source>
        <dbReference type="SAM" id="MobiDB-lite"/>
    </source>
</evidence>
<dbReference type="InterPro" id="IPR003593">
    <property type="entry name" value="AAA+_ATPase"/>
</dbReference>
<evidence type="ECO:0000256" key="2">
    <source>
        <dbReference type="ARBA" id="ARBA00022475"/>
    </source>
</evidence>
<evidence type="ECO:0000256" key="1">
    <source>
        <dbReference type="ARBA" id="ARBA00022448"/>
    </source>
</evidence>
<feature type="region of interest" description="Disordered" evidence="10">
    <location>
        <begin position="231"/>
        <end position="251"/>
    </location>
</feature>
<gene>
    <name evidence="12" type="ORF">SAMN04488118_10174</name>
</gene>
<dbReference type="AlphaFoldDB" id="A0A1G5PIU5"/>
<dbReference type="FunFam" id="3.40.50.300:FF:000392">
    <property type="entry name" value="Zinc import ATP-binding protein ZnuC"/>
    <property type="match status" value="1"/>
</dbReference>
<evidence type="ECO:0000256" key="9">
    <source>
        <dbReference type="ARBA" id="ARBA00023136"/>
    </source>
</evidence>
<keyword evidence="6" id="KW-0864">Zinc transport</keyword>
<organism evidence="12 13">
    <name type="scientific">Epibacterium ulvae</name>
    <dbReference type="NCBI Taxonomy" id="1156985"/>
    <lineage>
        <taxon>Bacteria</taxon>
        <taxon>Pseudomonadati</taxon>
        <taxon>Pseudomonadota</taxon>
        <taxon>Alphaproteobacteria</taxon>
        <taxon>Rhodobacterales</taxon>
        <taxon>Roseobacteraceae</taxon>
        <taxon>Epibacterium</taxon>
    </lineage>
</organism>
<evidence type="ECO:0000256" key="6">
    <source>
        <dbReference type="ARBA" id="ARBA00022906"/>
    </source>
</evidence>
<dbReference type="InterPro" id="IPR027417">
    <property type="entry name" value="P-loop_NTPase"/>
</dbReference>
<feature type="domain" description="ABC transporter" evidence="11">
    <location>
        <begin position="4"/>
        <end position="219"/>
    </location>
</feature>
<dbReference type="Pfam" id="PF00005">
    <property type="entry name" value="ABC_tran"/>
    <property type="match status" value="1"/>
</dbReference>
<dbReference type="GO" id="GO:0010043">
    <property type="term" value="P:response to zinc ion"/>
    <property type="evidence" value="ECO:0007669"/>
    <property type="project" value="TreeGrafter"/>
</dbReference>
<dbReference type="EMBL" id="FMWG01000001">
    <property type="protein sequence ID" value="SCZ49435.1"/>
    <property type="molecule type" value="Genomic_DNA"/>
</dbReference>
<dbReference type="PANTHER" id="PTHR42734:SF9">
    <property type="entry name" value="ZINC IMPORT ATP-BINDING PROTEIN ZNUC"/>
    <property type="match status" value="1"/>
</dbReference>
<reference evidence="12 13" key="1">
    <citation type="submission" date="2016-10" db="EMBL/GenBank/DDBJ databases">
        <authorList>
            <person name="de Groot N.N."/>
        </authorList>
    </citation>
    <scope>NUCLEOTIDE SEQUENCE [LARGE SCALE GENOMIC DNA]</scope>
    <source>
        <strain evidence="12 13">U95</strain>
    </source>
</reference>
<sequence length="251" mass="27045">MSLISLTDLSVKFGGSTVLSRINLVINKGEIVTIVGPNGSGKSTLLRNVIGALQPTTGFVERAPGLRIGYVPQKLHIDPTLPLTVRRFLSLPKRVSNTRALHALEKAGVSALEQRQMSALSGGQFQRVLLARALLNDPQLLILDEATQGLDQPGSARFYQHIEAVRQDLGCAVLMVSHELHVVMAASDRVICLNGHICCEGAPEHVATAPEYRALFGTGTQGALALYRHEHNHSHDDSVSDHNCAPDETAT</sequence>
<dbReference type="Gene3D" id="3.40.50.300">
    <property type="entry name" value="P-loop containing nucleotide triphosphate hydrolases"/>
    <property type="match status" value="1"/>
</dbReference>
<dbReference type="InterPro" id="IPR017871">
    <property type="entry name" value="ABC_transporter-like_CS"/>
</dbReference>
<proteinExistence type="predicted"/>
<evidence type="ECO:0000256" key="3">
    <source>
        <dbReference type="ARBA" id="ARBA00022741"/>
    </source>
</evidence>
<evidence type="ECO:0000256" key="5">
    <source>
        <dbReference type="ARBA" id="ARBA00022840"/>
    </source>
</evidence>
<keyword evidence="8" id="KW-0406">Ion transport</keyword>
<dbReference type="OrthoDB" id="9780942at2"/>
<keyword evidence="7" id="KW-1278">Translocase</keyword>
<evidence type="ECO:0000313" key="12">
    <source>
        <dbReference type="EMBL" id="SCZ49435.1"/>
    </source>
</evidence>
<name>A0A1G5PIU5_9RHOB</name>
<evidence type="ECO:0000256" key="7">
    <source>
        <dbReference type="ARBA" id="ARBA00022967"/>
    </source>
</evidence>
<dbReference type="GO" id="GO:0016887">
    <property type="term" value="F:ATP hydrolysis activity"/>
    <property type="evidence" value="ECO:0007669"/>
    <property type="project" value="InterPro"/>
</dbReference>
<dbReference type="PROSITE" id="PS00211">
    <property type="entry name" value="ABC_TRANSPORTER_1"/>
    <property type="match status" value="1"/>
</dbReference>
<keyword evidence="4" id="KW-0862">Zinc</keyword>
<keyword evidence="5 12" id="KW-0067">ATP-binding</keyword>